<dbReference type="AlphaFoldDB" id="A0AAE1F145"/>
<dbReference type="Pfam" id="PF13855">
    <property type="entry name" value="LRR_8"/>
    <property type="match status" value="3"/>
</dbReference>
<name>A0AAE1F145_PETCI</name>
<feature type="compositionally biased region" description="Basic residues" evidence="3">
    <location>
        <begin position="82"/>
        <end position="91"/>
    </location>
</feature>
<dbReference type="PANTHER" id="PTHR48051:SF1">
    <property type="entry name" value="RAS SUPPRESSOR PROTEIN 1"/>
    <property type="match status" value="1"/>
</dbReference>
<evidence type="ECO:0000313" key="6">
    <source>
        <dbReference type="Proteomes" id="UP001286313"/>
    </source>
</evidence>
<gene>
    <name evidence="5" type="ORF">Pcinc_029308</name>
</gene>
<feature type="domain" description="Disease resistance R13L4/SHOC-2-like LRR" evidence="4">
    <location>
        <begin position="624"/>
        <end position="730"/>
    </location>
</feature>
<evidence type="ECO:0000313" key="5">
    <source>
        <dbReference type="EMBL" id="KAK3865051.1"/>
    </source>
</evidence>
<dbReference type="Proteomes" id="UP001286313">
    <property type="component" value="Unassembled WGS sequence"/>
</dbReference>
<organism evidence="5 6">
    <name type="scientific">Petrolisthes cinctipes</name>
    <name type="common">Flat porcelain crab</name>
    <dbReference type="NCBI Taxonomy" id="88211"/>
    <lineage>
        <taxon>Eukaryota</taxon>
        <taxon>Metazoa</taxon>
        <taxon>Ecdysozoa</taxon>
        <taxon>Arthropoda</taxon>
        <taxon>Crustacea</taxon>
        <taxon>Multicrustacea</taxon>
        <taxon>Malacostraca</taxon>
        <taxon>Eumalacostraca</taxon>
        <taxon>Eucarida</taxon>
        <taxon>Decapoda</taxon>
        <taxon>Pleocyemata</taxon>
        <taxon>Anomura</taxon>
        <taxon>Galatheoidea</taxon>
        <taxon>Porcellanidae</taxon>
        <taxon>Petrolisthes</taxon>
    </lineage>
</organism>
<evidence type="ECO:0000259" key="4">
    <source>
        <dbReference type="Pfam" id="PF23598"/>
    </source>
</evidence>
<dbReference type="InterPro" id="IPR003591">
    <property type="entry name" value="Leu-rich_rpt_typical-subtyp"/>
</dbReference>
<dbReference type="EMBL" id="JAWQEG010003671">
    <property type="protein sequence ID" value="KAK3865051.1"/>
    <property type="molecule type" value="Genomic_DNA"/>
</dbReference>
<dbReference type="FunFam" id="3.80.10.10:FF:000116">
    <property type="entry name" value="Leucine-rich repeat-containing protein 40"/>
    <property type="match status" value="1"/>
</dbReference>
<dbReference type="Gene3D" id="3.80.10.10">
    <property type="entry name" value="Ribonuclease Inhibitor"/>
    <property type="match status" value="5"/>
</dbReference>
<dbReference type="Pfam" id="PF12799">
    <property type="entry name" value="LRR_4"/>
    <property type="match status" value="1"/>
</dbReference>
<dbReference type="InterPro" id="IPR001611">
    <property type="entry name" value="Leu-rich_rpt"/>
</dbReference>
<evidence type="ECO:0000256" key="2">
    <source>
        <dbReference type="ARBA" id="ARBA00022737"/>
    </source>
</evidence>
<dbReference type="PROSITE" id="PS51450">
    <property type="entry name" value="LRR"/>
    <property type="match status" value="10"/>
</dbReference>
<proteinExistence type="predicted"/>
<dbReference type="PANTHER" id="PTHR48051">
    <property type="match status" value="1"/>
</dbReference>
<dbReference type="Pfam" id="PF00560">
    <property type="entry name" value="LRR_1"/>
    <property type="match status" value="1"/>
</dbReference>
<dbReference type="SMART" id="SM00369">
    <property type="entry name" value="LRR_TYP"/>
    <property type="match status" value="15"/>
</dbReference>
<protein>
    <recommendedName>
        <fullName evidence="4">Disease resistance R13L4/SHOC-2-like LRR domain-containing protein</fullName>
    </recommendedName>
</protein>
<dbReference type="InterPro" id="IPR055414">
    <property type="entry name" value="LRR_R13L4/SHOC2-like"/>
</dbReference>
<dbReference type="GO" id="GO:0005737">
    <property type="term" value="C:cytoplasm"/>
    <property type="evidence" value="ECO:0007669"/>
    <property type="project" value="TreeGrafter"/>
</dbReference>
<dbReference type="SUPFAM" id="SSF52058">
    <property type="entry name" value="L domain-like"/>
    <property type="match status" value="2"/>
</dbReference>
<feature type="region of interest" description="Disordered" evidence="3">
    <location>
        <begin position="1"/>
        <end position="140"/>
    </location>
</feature>
<feature type="compositionally biased region" description="Polar residues" evidence="3">
    <location>
        <begin position="59"/>
        <end position="71"/>
    </location>
</feature>
<evidence type="ECO:0000256" key="1">
    <source>
        <dbReference type="ARBA" id="ARBA00022614"/>
    </source>
</evidence>
<dbReference type="SMART" id="SM00364">
    <property type="entry name" value="LRR_BAC"/>
    <property type="match status" value="9"/>
</dbReference>
<comment type="caution">
    <text evidence="5">The sequence shown here is derived from an EMBL/GenBank/DDBJ whole genome shotgun (WGS) entry which is preliminary data.</text>
</comment>
<keyword evidence="1" id="KW-0433">Leucine-rich repeat</keyword>
<dbReference type="InterPro" id="IPR050216">
    <property type="entry name" value="LRR_domain-containing"/>
</dbReference>
<sequence length="760" mass="85250">MVNDEPKTRPAGVTRSRLPAPANRLPMAPVRKTDIPAEPISHSPASRKLAPLKAPPPTQTTGQMSDVQNCGRSVKGVEGRRGMRRGGRQSRCRTSASPTISRGDSAESGVSMGTSDSLDGEVQIKPTTRLSPPRKPTSRAYSSIKARIRVRGGRPMMRGFANVGAVFGESKGEPLHPQIIRMARKSGQLNLSNKGLVEVPDKVYHIHEIETDEAKKMTMTMSMDGSDEDRWWEQTDLTRLYLSSNQLITISPKINNLLSLQVLDLSDNCLTTLPSTLGELTSLQRLNLSHNKLEELPAGLYLLPDLRSLQLDHNNLSTLSDDIGNLSVLEYLDVSHNSLTSFPYGIGYLQRLVKLNASENQIKELPVEIGDCFGLGQLDLNHNQLTSVPNSIGNLRKLEQLYLRHNAIQIIPPLHNCASLKELYLGNNFIKELESEQLVYLKTLSVLDLRDNQLDSLPDEITLLQALERLDITNNNISTLPHHLGLLPHLKSLPLEGNPMRLIRRDIIQRGTVQLLKYLRSRVTASLNTFPGFENTPADSNLLLDNRSIPDKYQMRNTQTMAYNEKAAEIPDQLFENALEAKVRTVDLSKNQLKEVPEKMEMLSQYSSEVMLGMNKLVMLPPWIGKFHRLQFLDLQGNLLSDLPTDLASLLYLREVNISSNRFEQVPACLYEMSQLEILCAADNQVKMLYVEGLSKLERLATLDLHNNNIDFVPPLLGNMTQLRSLQLHGNPFRNNMRVTGRKIFKENNTVIERMENTVG</sequence>
<accession>A0AAE1F145</accession>
<dbReference type="PRINTS" id="PR00019">
    <property type="entry name" value="LEURICHRPT"/>
</dbReference>
<dbReference type="InterPro" id="IPR025875">
    <property type="entry name" value="Leu-rich_rpt_4"/>
</dbReference>
<dbReference type="InterPro" id="IPR032675">
    <property type="entry name" value="LRR_dom_sf"/>
</dbReference>
<dbReference type="FunFam" id="3.80.10.10:FF:000193">
    <property type="entry name" value="Leucine-rich repeat-containing protein 40"/>
    <property type="match status" value="1"/>
</dbReference>
<evidence type="ECO:0000256" key="3">
    <source>
        <dbReference type="SAM" id="MobiDB-lite"/>
    </source>
</evidence>
<keyword evidence="2" id="KW-0677">Repeat</keyword>
<dbReference type="Pfam" id="PF23598">
    <property type="entry name" value="LRR_14"/>
    <property type="match status" value="1"/>
</dbReference>
<reference evidence="5" key="1">
    <citation type="submission" date="2023-10" db="EMBL/GenBank/DDBJ databases">
        <title>Genome assemblies of two species of porcelain crab, Petrolisthes cinctipes and Petrolisthes manimaculis (Anomura: Porcellanidae).</title>
        <authorList>
            <person name="Angst P."/>
        </authorList>
    </citation>
    <scope>NUCLEOTIDE SEQUENCE</scope>
    <source>
        <strain evidence="5">PB745_01</strain>
        <tissue evidence="5">Gill</tissue>
    </source>
</reference>
<dbReference type="SMART" id="SM00365">
    <property type="entry name" value="LRR_SD22"/>
    <property type="match status" value="9"/>
</dbReference>
<keyword evidence="6" id="KW-1185">Reference proteome</keyword>